<dbReference type="AlphaFoldDB" id="A0A9X2KTL8"/>
<evidence type="ECO:0000256" key="6">
    <source>
        <dbReference type="SAM" id="Coils"/>
    </source>
</evidence>
<dbReference type="Proteomes" id="UP001139319">
    <property type="component" value="Unassembled WGS sequence"/>
</dbReference>
<dbReference type="PROSITE" id="PS50156">
    <property type="entry name" value="SSD"/>
    <property type="match status" value="1"/>
</dbReference>
<protein>
    <submittedName>
        <fullName evidence="9">MMPL family transporter</fullName>
    </submittedName>
</protein>
<dbReference type="Pfam" id="PF03176">
    <property type="entry name" value="MMPL"/>
    <property type="match status" value="2"/>
</dbReference>
<dbReference type="InterPro" id="IPR004869">
    <property type="entry name" value="MMPL_dom"/>
</dbReference>
<feature type="transmembrane region" description="Helical" evidence="7">
    <location>
        <begin position="640"/>
        <end position="658"/>
    </location>
</feature>
<keyword evidence="5 7" id="KW-0472">Membrane</keyword>
<evidence type="ECO:0000259" key="8">
    <source>
        <dbReference type="PROSITE" id="PS50156"/>
    </source>
</evidence>
<evidence type="ECO:0000256" key="7">
    <source>
        <dbReference type="SAM" id="Phobius"/>
    </source>
</evidence>
<keyword evidence="6" id="KW-0175">Coiled coil</keyword>
<evidence type="ECO:0000256" key="3">
    <source>
        <dbReference type="ARBA" id="ARBA00022692"/>
    </source>
</evidence>
<evidence type="ECO:0000313" key="9">
    <source>
        <dbReference type="EMBL" id="MCP8899429.1"/>
    </source>
</evidence>
<reference evidence="9" key="2">
    <citation type="submission" date="2023-01" db="EMBL/GenBank/DDBJ databases">
        <title>Gilvimarinus xylanilyticus HB14 isolated from Caulerpa lentillifera aquaculture base in Hainan, China.</title>
        <authorList>
            <person name="Zhang Y.-J."/>
        </authorList>
    </citation>
    <scope>NUCLEOTIDE SEQUENCE</scope>
    <source>
        <strain evidence="9">HB14</strain>
    </source>
</reference>
<evidence type="ECO:0000256" key="5">
    <source>
        <dbReference type="ARBA" id="ARBA00023136"/>
    </source>
</evidence>
<keyword evidence="4 7" id="KW-1133">Transmembrane helix</keyword>
<evidence type="ECO:0000256" key="4">
    <source>
        <dbReference type="ARBA" id="ARBA00022989"/>
    </source>
</evidence>
<feature type="transmembrane region" description="Helical" evidence="7">
    <location>
        <begin position="281"/>
        <end position="303"/>
    </location>
</feature>
<dbReference type="SUPFAM" id="SSF82866">
    <property type="entry name" value="Multidrug efflux transporter AcrB transmembrane domain"/>
    <property type="match status" value="2"/>
</dbReference>
<evidence type="ECO:0000256" key="2">
    <source>
        <dbReference type="ARBA" id="ARBA00022475"/>
    </source>
</evidence>
<keyword evidence="3 7" id="KW-0812">Transmembrane</keyword>
<feature type="transmembrane region" description="Helical" evidence="7">
    <location>
        <begin position="691"/>
        <end position="711"/>
    </location>
</feature>
<feature type="transmembrane region" description="Helical" evidence="7">
    <location>
        <begin position="438"/>
        <end position="457"/>
    </location>
</feature>
<proteinExistence type="predicted"/>
<reference evidence="9" key="1">
    <citation type="submission" date="2022-05" db="EMBL/GenBank/DDBJ databases">
        <authorList>
            <person name="Sun H.-N."/>
        </authorList>
    </citation>
    <scope>NUCLEOTIDE SEQUENCE</scope>
    <source>
        <strain evidence="9">HB14</strain>
    </source>
</reference>
<name>A0A9X2KTL8_9GAMM</name>
<feature type="transmembrane region" description="Helical" evidence="7">
    <location>
        <begin position="360"/>
        <end position="379"/>
    </location>
</feature>
<feature type="transmembrane region" description="Helical" evidence="7">
    <location>
        <begin position="309"/>
        <end position="331"/>
    </location>
</feature>
<dbReference type="PANTHER" id="PTHR33406">
    <property type="entry name" value="MEMBRANE PROTEIN MJ1562-RELATED"/>
    <property type="match status" value="1"/>
</dbReference>
<evidence type="ECO:0000313" key="10">
    <source>
        <dbReference type="Proteomes" id="UP001139319"/>
    </source>
</evidence>
<keyword evidence="10" id="KW-1185">Reference proteome</keyword>
<sequence>MSHKIAAAVRYHKIILACFIALTVFLGWQATKFTIDASADTLLTKDNQLYLKTRVTDARFAPQEFLLVAYEPQDHPVLSEKSFTEIESLSDEFSQLERVDSVRSILNIPLLSLAKGGLSGSAADQWTIANKDFAPQELAQTFKDHPIFEDLVINREQTATGIQILFKSHPELESINAEITALQEKMLQSELTESETKQLERLQEKAEPIEKRLTTTRNREIDRIRDIIKPYESSANLYIGGAHAVGYQLINIIKSDLLIFGSAIAGMIFLLLIILFRKPRWVLLTAACCACSVVMTLGLFGALGFKATVISANFVALQLILTLAIVVHLIVQYRESCDRHEDWNQAQLLSDTLKQKFKPCLYAGLTTSVGFASLLLTDIQPVIAFGWMMIIAMGFSIATSLLLFPALLAFFSREAQGNPHGLAKRVLNVFLTLSDKHGVLVVLASIAIVIVSALGLLRLSVENSFINYFAESTQVYNELSFIDREFGGTTALDITYSPQSPDNPDLDFNALQLQRLQLIQSALTDYEASGDTLSVVNFTELAKQINGGKPLTEYEINAVYWTIDKELRDSLLGSYYNNEHHQFRVSTRVQDTTEGLNRADYIEQIKADMQALEIPAEDYQMTGLFMLYQNILQKLFRSQILSLGLVYIALTLAFWVIFRSLRFALVGIAPNIVTTVTVLGTMGWLGIPLDLMTMTIASIAMGIAVDDTIHYMHRYREEGGHSDAMQRTHHSVGYALLYTTLIIVLGFAMLLFSDFVPSVQFGLLSGLAMTIALVADLTLLPVLLKRFAPR</sequence>
<dbReference type="RefSeq" id="WP_253967727.1">
    <property type="nucleotide sequence ID" value="NZ_JAMFTH010000002.1"/>
</dbReference>
<organism evidence="9 10">
    <name type="scientific">Gilvimarinus xylanilyticus</name>
    <dbReference type="NCBI Taxonomy" id="2944139"/>
    <lineage>
        <taxon>Bacteria</taxon>
        <taxon>Pseudomonadati</taxon>
        <taxon>Pseudomonadota</taxon>
        <taxon>Gammaproteobacteria</taxon>
        <taxon>Cellvibrionales</taxon>
        <taxon>Cellvibrionaceae</taxon>
        <taxon>Gilvimarinus</taxon>
    </lineage>
</organism>
<gene>
    <name evidence="9" type="ORF">M6D89_08985</name>
</gene>
<feature type="transmembrane region" description="Helical" evidence="7">
    <location>
        <begin position="759"/>
        <end position="784"/>
    </location>
</feature>
<accession>A0A9X2KTL8</accession>
<feature type="transmembrane region" description="Helical" evidence="7">
    <location>
        <begin position="665"/>
        <end position="685"/>
    </location>
</feature>
<comment type="caution">
    <text evidence="9">The sequence shown here is derived from an EMBL/GenBank/DDBJ whole genome shotgun (WGS) entry which is preliminary data.</text>
</comment>
<keyword evidence="2" id="KW-1003">Cell membrane</keyword>
<dbReference type="Gene3D" id="1.20.1640.10">
    <property type="entry name" value="Multidrug efflux transporter AcrB transmembrane domain"/>
    <property type="match status" value="2"/>
</dbReference>
<feature type="transmembrane region" description="Helical" evidence="7">
    <location>
        <begin position="732"/>
        <end position="753"/>
    </location>
</feature>
<evidence type="ECO:0000256" key="1">
    <source>
        <dbReference type="ARBA" id="ARBA00004651"/>
    </source>
</evidence>
<feature type="transmembrane region" description="Helical" evidence="7">
    <location>
        <begin position="257"/>
        <end position="276"/>
    </location>
</feature>
<feature type="transmembrane region" description="Helical" evidence="7">
    <location>
        <begin position="385"/>
        <end position="411"/>
    </location>
</feature>
<dbReference type="EMBL" id="JAMFTH010000002">
    <property type="protein sequence ID" value="MCP8899429.1"/>
    <property type="molecule type" value="Genomic_DNA"/>
</dbReference>
<feature type="domain" description="SSD" evidence="8">
    <location>
        <begin position="663"/>
        <end position="786"/>
    </location>
</feature>
<feature type="coiled-coil region" evidence="6">
    <location>
        <begin position="172"/>
        <end position="219"/>
    </location>
</feature>
<dbReference type="GO" id="GO:0005886">
    <property type="term" value="C:plasma membrane"/>
    <property type="evidence" value="ECO:0007669"/>
    <property type="project" value="UniProtKB-SubCell"/>
</dbReference>
<comment type="subcellular location">
    <subcellularLocation>
        <location evidence="1">Cell membrane</location>
        <topology evidence="1">Multi-pass membrane protein</topology>
    </subcellularLocation>
</comment>
<dbReference type="PANTHER" id="PTHR33406:SF12">
    <property type="entry name" value="BLR2997 PROTEIN"/>
    <property type="match status" value="1"/>
</dbReference>
<dbReference type="InterPro" id="IPR000731">
    <property type="entry name" value="SSD"/>
</dbReference>
<dbReference type="InterPro" id="IPR050545">
    <property type="entry name" value="Mycobact_MmpL"/>
</dbReference>